<dbReference type="RefSeq" id="WP_369331748.1">
    <property type="nucleotide sequence ID" value="NZ_JAULBC010000008.1"/>
</dbReference>
<protein>
    <submittedName>
        <fullName evidence="1">DUF5995 family protein</fullName>
    </submittedName>
</protein>
<evidence type="ECO:0000313" key="1">
    <source>
        <dbReference type="EMBL" id="MEX6690335.1"/>
    </source>
</evidence>
<proteinExistence type="predicted"/>
<dbReference type="Proteomes" id="UP001560573">
    <property type="component" value="Unassembled WGS sequence"/>
</dbReference>
<dbReference type="EMBL" id="JAULBC010000008">
    <property type="protein sequence ID" value="MEX6690335.1"/>
    <property type="molecule type" value="Genomic_DNA"/>
</dbReference>
<evidence type="ECO:0000313" key="2">
    <source>
        <dbReference type="Proteomes" id="UP001560573"/>
    </source>
</evidence>
<accession>A0ABV3ZLB2</accession>
<gene>
    <name evidence="1" type="ORF">QTN47_22685</name>
</gene>
<reference evidence="1 2" key="1">
    <citation type="submission" date="2023-07" db="EMBL/GenBank/DDBJ databases">
        <authorList>
            <person name="Lian W.-H."/>
        </authorList>
    </citation>
    <scope>NUCLEOTIDE SEQUENCE [LARGE SCALE GENOMIC DNA]</scope>
    <source>
        <strain evidence="1 2">SYSU DXS3180</strain>
    </source>
</reference>
<comment type="caution">
    <text evidence="1">The sequence shown here is derived from an EMBL/GenBank/DDBJ whole genome shotgun (WGS) entry which is preliminary data.</text>
</comment>
<dbReference type="Pfam" id="PF19458">
    <property type="entry name" value="DUF5995"/>
    <property type="match status" value="1"/>
</dbReference>
<keyword evidence="2" id="KW-1185">Reference proteome</keyword>
<sequence>MAIATIEDVITALEKIIDESIETSSPLGYFAALYHMVTVQVKEGADKQQFVNNGMMKQFDVVFASRYLDAMEAWKNKQPLTGSWKIAFEAAEKSSYLVLQHLLLGMNAHINFDLGIAAAEIAGAGPMDAVRKDFDSINDLLAALTYPVLNGLSRVSPLLSLLGMHSGNSSSILIQFSIANARDGAWVFAEDLHAKQGADRDACMAKRDKTIATLAGGLIHMPSFFMRLTVWVIRLFEKKNVTDNIRALQEYKKTYITINKD</sequence>
<dbReference type="InterPro" id="IPR046037">
    <property type="entry name" value="DUF5995"/>
</dbReference>
<name>A0ABV3ZLB2_9BACT</name>
<organism evidence="1 2">
    <name type="scientific">Danxiaibacter flavus</name>
    <dbReference type="NCBI Taxonomy" id="3049108"/>
    <lineage>
        <taxon>Bacteria</taxon>
        <taxon>Pseudomonadati</taxon>
        <taxon>Bacteroidota</taxon>
        <taxon>Chitinophagia</taxon>
        <taxon>Chitinophagales</taxon>
        <taxon>Chitinophagaceae</taxon>
        <taxon>Danxiaibacter</taxon>
    </lineage>
</organism>